<dbReference type="GO" id="GO:0016747">
    <property type="term" value="F:acyltransferase activity, transferring groups other than amino-acyl groups"/>
    <property type="evidence" value="ECO:0007669"/>
    <property type="project" value="InterPro"/>
</dbReference>
<keyword evidence="6" id="KW-1185">Reference proteome</keyword>
<feature type="region of interest" description="Disordered" evidence="1">
    <location>
        <begin position="388"/>
        <end position="436"/>
    </location>
</feature>
<dbReference type="GO" id="GO:0000271">
    <property type="term" value="P:polysaccharide biosynthetic process"/>
    <property type="evidence" value="ECO:0007669"/>
    <property type="project" value="TreeGrafter"/>
</dbReference>
<keyword evidence="4" id="KW-0808">Transferase</keyword>
<keyword evidence="2" id="KW-0472">Membrane</keyword>
<dbReference type="eggNOG" id="COG1835">
    <property type="taxonomic scope" value="Bacteria"/>
</dbReference>
<keyword evidence="4" id="KW-0012">Acyltransferase</keyword>
<dbReference type="PANTHER" id="PTHR23028">
    <property type="entry name" value="ACETYLTRANSFERASE"/>
    <property type="match status" value="1"/>
</dbReference>
<sequence>MTPARADLAGPGAPGRLPSLTALRFVAALLVFCFHATYENAFRDPDAGARFSQLFSKAGWVGVSFFFVLSGFLLTWSARPHDSARRFWRRRFFKIYPSHLLTALAALALMARAGQPRPGVLRNLLLVQTWTPDVDVILGVNPVSWSLACEALFYLAFPALLPAVRRIRPARLWPCAGALTAAVLCVPPLAGALLPATPHMTWLPVSEQHYWFVFAFPPVRALEFVLGMVMARIVATGRWKGPGTPTATLALAGAYALALRAPFDYGLAAVTLVPVTWLITAAAAADTRTPATPATPTTPTTPLAGRRRAGPRARPLRAPLMLRLGELSFAFYLTHRLVQVYGHRALGEGRAWSTPAAAALLAASAALTLLLAWILHTAFERPLMRRFATPRHTPPDTPVPPPAPAVPVPPPPVAAPPVAARAPVPASGDPTHGDTR</sequence>
<proteinExistence type="predicted"/>
<dbReference type="InterPro" id="IPR050879">
    <property type="entry name" value="Acyltransferase_3"/>
</dbReference>
<dbReference type="KEGG" id="ksk:KSE_75740t"/>
<evidence type="ECO:0000313" key="5">
    <source>
        <dbReference type="EMBL" id="BAJ33327.1"/>
    </source>
</evidence>
<keyword evidence="2" id="KW-1133">Transmembrane helix</keyword>
<evidence type="ECO:0000313" key="4">
    <source>
        <dbReference type="EMBL" id="BAJ25951.1"/>
    </source>
</evidence>
<dbReference type="PATRIC" id="fig|452652.3.peg.7617"/>
<feature type="compositionally biased region" description="Low complexity" evidence="1">
    <location>
        <begin position="416"/>
        <end position="426"/>
    </location>
</feature>
<gene>
    <name evidence="4" type="ordered locus">KSE_01000t</name>
    <name evidence="5" type="ordered locus">KSE_75740t</name>
</gene>
<dbReference type="Proteomes" id="UP000007076">
    <property type="component" value="Chromosome"/>
</dbReference>
<dbReference type="EMBL" id="AP010968">
    <property type="protein sequence ID" value="BAJ25951.1"/>
    <property type="molecule type" value="Genomic_DNA"/>
</dbReference>
<dbReference type="AlphaFoldDB" id="E4N420"/>
<evidence type="ECO:0000256" key="2">
    <source>
        <dbReference type="SAM" id="Phobius"/>
    </source>
</evidence>
<reference evidence="4 6" key="1">
    <citation type="journal article" date="2010" name="DNA Res.">
        <title>Genome sequence of Kitasatospora setae NBRC 14216T: an evolutionary snapshot of the family Streptomycetaceae.</title>
        <authorList>
            <person name="Ichikawa N."/>
            <person name="Oguchi A."/>
            <person name="Ikeda H."/>
            <person name="Ishikawa J."/>
            <person name="Kitani S."/>
            <person name="Watanabe Y."/>
            <person name="Nakamura S."/>
            <person name="Katano Y."/>
            <person name="Kishi E."/>
            <person name="Sasagawa M."/>
            <person name="Ankai A."/>
            <person name="Fukui S."/>
            <person name="Hashimoto Y."/>
            <person name="Kamata S."/>
            <person name="Otoguro M."/>
            <person name="Tanikawa S."/>
            <person name="Nihira T."/>
            <person name="Horinouchi S."/>
            <person name="Ohnishi Y."/>
            <person name="Hayakawa M."/>
            <person name="Kuzuyama T."/>
            <person name="Arisawa A."/>
            <person name="Nomoto F."/>
            <person name="Miura H."/>
            <person name="Takahashi Y."/>
            <person name="Fujita N."/>
        </authorList>
    </citation>
    <scope>NUCLEOTIDE SEQUENCE [LARGE SCALE GENOMIC DNA]</scope>
    <source>
        <strain evidence="6">ATCC 33774 / DSM 43861 / JCM 3304 / KCC A-0304 / NBRC 14216 / KM-6054</strain>
        <strain evidence="4">KM-6054</strain>
    </source>
</reference>
<dbReference type="RefSeq" id="WP_014133272.1">
    <property type="nucleotide sequence ID" value="NC_016109.1"/>
</dbReference>
<feature type="transmembrane region" description="Helical" evidence="2">
    <location>
        <begin position="210"/>
        <end position="231"/>
    </location>
</feature>
<dbReference type="InterPro" id="IPR002656">
    <property type="entry name" value="Acyl_transf_3_dom"/>
</dbReference>
<accession>E4N420</accession>
<name>E4N420_KITSK</name>
<dbReference type="STRING" id="452652.KSE_01000t"/>
<feature type="region of interest" description="Disordered" evidence="1">
    <location>
        <begin position="288"/>
        <end position="311"/>
    </location>
</feature>
<feature type="transmembrane region" description="Helical" evidence="2">
    <location>
        <begin position="134"/>
        <end position="160"/>
    </location>
</feature>
<feature type="compositionally biased region" description="Low complexity" evidence="1">
    <location>
        <begin position="288"/>
        <end position="304"/>
    </location>
</feature>
<feature type="compositionally biased region" description="Pro residues" evidence="1">
    <location>
        <begin position="395"/>
        <end position="415"/>
    </location>
</feature>
<feature type="transmembrane region" description="Helical" evidence="2">
    <location>
        <begin position="172"/>
        <end position="190"/>
    </location>
</feature>
<dbReference type="HOGENOM" id="CLU_005679_2_5_11"/>
<evidence type="ECO:0000256" key="1">
    <source>
        <dbReference type="SAM" id="MobiDB-lite"/>
    </source>
</evidence>
<feature type="transmembrane region" description="Helical" evidence="2">
    <location>
        <begin position="355"/>
        <end position="376"/>
    </location>
</feature>
<feature type="domain" description="Acyltransferase 3" evidence="3">
    <location>
        <begin position="19"/>
        <end position="375"/>
    </location>
</feature>
<dbReference type="EC" id="2.3.1.-" evidence="4"/>
<organism evidence="4 6">
    <name type="scientific">Kitasatospora setae (strain ATCC 33774 / DSM 43861 / JCM 3304 / KCC A-0304 / NBRC 14216 / KM-6054)</name>
    <name type="common">Streptomyces setae</name>
    <dbReference type="NCBI Taxonomy" id="452652"/>
    <lineage>
        <taxon>Bacteria</taxon>
        <taxon>Bacillati</taxon>
        <taxon>Actinomycetota</taxon>
        <taxon>Actinomycetes</taxon>
        <taxon>Kitasatosporales</taxon>
        <taxon>Streptomycetaceae</taxon>
        <taxon>Kitasatospora</taxon>
    </lineage>
</organism>
<dbReference type="KEGG" id="ksk:KSE_01000t"/>
<dbReference type="GO" id="GO:0016020">
    <property type="term" value="C:membrane"/>
    <property type="evidence" value="ECO:0007669"/>
    <property type="project" value="TreeGrafter"/>
</dbReference>
<dbReference type="PANTHER" id="PTHR23028:SF53">
    <property type="entry name" value="ACYL_TRANSF_3 DOMAIN-CONTAINING PROTEIN"/>
    <property type="match status" value="1"/>
</dbReference>
<protein>
    <submittedName>
        <fullName evidence="4">Putative acyltransferase</fullName>
        <ecNumber evidence="4">2.3.1.-</ecNumber>
    </submittedName>
</protein>
<feature type="transmembrane region" description="Helical" evidence="2">
    <location>
        <begin position="96"/>
        <end position="114"/>
    </location>
</feature>
<keyword evidence="2" id="KW-0812">Transmembrane</keyword>
<feature type="transmembrane region" description="Helical" evidence="2">
    <location>
        <begin position="21"/>
        <end position="38"/>
    </location>
</feature>
<evidence type="ECO:0000313" key="6">
    <source>
        <dbReference type="Proteomes" id="UP000007076"/>
    </source>
</evidence>
<feature type="transmembrane region" description="Helical" evidence="2">
    <location>
        <begin position="58"/>
        <end position="76"/>
    </location>
</feature>
<dbReference type="EMBL" id="AP010968">
    <property type="protein sequence ID" value="BAJ33327.1"/>
    <property type="molecule type" value="Genomic_DNA"/>
</dbReference>
<feature type="transmembrane region" description="Helical" evidence="2">
    <location>
        <begin position="265"/>
        <end position="285"/>
    </location>
</feature>
<evidence type="ECO:0000259" key="3">
    <source>
        <dbReference type="Pfam" id="PF01757"/>
    </source>
</evidence>
<dbReference type="Pfam" id="PF01757">
    <property type="entry name" value="Acyl_transf_3"/>
    <property type="match status" value="1"/>
</dbReference>